<dbReference type="CDD" id="cd18080">
    <property type="entry name" value="TrmD-like"/>
    <property type="match status" value="1"/>
</dbReference>
<evidence type="ECO:0000256" key="16">
    <source>
        <dbReference type="PIRSR" id="PIRSR000386-1"/>
    </source>
</evidence>
<sequence>MLASKMLAFRMKIDVLTIFPEFFKEVFDFGIIRRAKLARIVEINIYDLRSFTTDKHQKTDDKPFGGGDGMVMKAEPIFRAIEQLVGTCKRENYPNATRVVLLSPQGKPLKQAIAKEFADEANHIILICGRYEGVDERVNDALVTDEISIGDYVLSGGEAAAIVLADAVVRLLPNALGSETSAVNDSFTESLLDYPHYTQPREFRGMEVPEVLLSGNHAAIERWRKAKALEKTERVRKDLLK</sequence>
<dbReference type="FunFam" id="3.40.1280.10:FF:000001">
    <property type="entry name" value="tRNA (guanine-N(1)-)-methyltransferase"/>
    <property type="match status" value="1"/>
</dbReference>
<dbReference type="HAMAP" id="MF_00605">
    <property type="entry name" value="TrmD"/>
    <property type="match status" value="1"/>
</dbReference>
<evidence type="ECO:0000256" key="10">
    <source>
        <dbReference type="ARBA" id="ARBA00022691"/>
    </source>
</evidence>
<keyword evidence="8 15" id="KW-0489">Methyltransferase</keyword>
<dbReference type="AlphaFoldDB" id="A0A6J4NRM0"/>
<evidence type="ECO:0000313" key="19">
    <source>
        <dbReference type="EMBL" id="CAA9390394.1"/>
    </source>
</evidence>
<evidence type="ECO:0000256" key="5">
    <source>
        <dbReference type="ARBA" id="ARBA00012807"/>
    </source>
</evidence>
<evidence type="ECO:0000256" key="7">
    <source>
        <dbReference type="ARBA" id="ARBA00022490"/>
    </source>
</evidence>
<dbReference type="GO" id="GO:0002939">
    <property type="term" value="P:tRNA N1-guanine methylation"/>
    <property type="evidence" value="ECO:0007669"/>
    <property type="project" value="TreeGrafter"/>
</dbReference>
<dbReference type="Gene3D" id="1.10.1270.20">
    <property type="entry name" value="tRNA(m1g37)methyltransferase, domain 2"/>
    <property type="match status" value="1"/>
</dbReference>
<protein>
    <recommendedName>
        <fullName evidence="6 15">tRNA (guanine-N(1)-)-methyltransferase</fullName>
        <ecNumber evidence="5 15">2.1.1.228</ecNumber>
    </recommendedName>
    <alternativeName>
        <fullName evidence="12 15">M1G-methyltransferase</fullName>
    </alternativeName>
    <alternativeName>
        <fullName evidence="13 15">tRNA [GM37] methyltransferase</fullName>
    </alternativeName>
</protein>
<keyword evidence="10 15" id="KW-0949">S-adenosyl-L-methionine</keyword>
<evidence type="ECO:0000256" key="9">
    <source>
        <dbReference type="ARBA" id="ARBA00022679"/>
    </source>
</evidence>
<dbReference type="InterPro" id="IPR016009">
    <property type="entry name" value="tRNA_MeTrfase_TRMD/TRM10"/>
</dbReference>
<keyword evidence="9 15" id="KW-0808">Transferase</keyword>
<dbReference type="Gene3D" id="3.40.1280.10">
    <property type="match status" value="1"/>
</dbReference>
<evidence type="ECO:0000256" key="8">
    <source>
        <dbReference type="ARBA" id="ARBA00022603"/>
    </source>
</evidence>
<dbReference type="InterPro" id="IPR029026">
    <property type="entry name" value="tRNA_m1G_MTases_N"/>
</dbReference>
<evidence type="ECO:0000256" key="2">
    <source>
        <dbReference type="ARBA" id="ARBA00004496"/>
    </source>
</evidence>
<comment type="catalytic activity">
    <reaction evidence="14 15 17">
        <text>guanosine(37) in tRNA + S-adenosyl-L-methionine = N(1)-methylguanosine(37) in tRNA + S-adenosyl-L-homocysteine + H(+)</text>
        <dbReference type="Rhea" id="RHEA:36899"/>
        <dbReference type="Rhea" id="RHEA-COMP:10145"/>
        <dbReference type="Rhea" id="RHEA-COMP:10147"/>
        <dbReference type="ChEBI" id="CHEBI:15378"/>
        <dbReference type="ChEBI" id="CHEBI:57856"/>
        <dbReference type="ChEBI" id="CHEBI:59789"/>
        <dbReference type="ChEBI" id="CHEBI:73542"/>
        <dbReference type="ChEBI" id="CHEBI:74269"/>
        <dbReference type="EC" id="2.1.1.228"/>
    </reaction>
</comment>
<dbReference type="EC" id="2.1.1.228" evidence="5 15"/>
<comment type="function">
    <text evidence="1 15 17">Specifically methylates guanosine-37 in various tRNAs.</text>
</comment>
<evidence type="ECO:0000256" key="17">
    <source>
        <dbReference type="RuleBase" id="RU003464"/>
    </source>
</evidence>
<comment type="subcellular location">
    <subcellularLocation>
        <location evidence="2 15 17">Cytoplasm</location>
    </subcellularLocation>
</comment>
<evidence type="ECO:0000256" key="6">
    <source>
        <dbReference type="ARBA" id="ARBA00014679"/>
    </source>
</evidence>
<feature type="binding site" evidence="15 16">
    <location>
        <position position="129"/>
    </location>
    <ligand>
        <name>S-adenosyl-L-methionine</name>
        <dbReference type="ChEBI" id="CHEBI:59789"/>
    </ligand>
</feature>
<feature type="domain" description="tRNA methyltransferase TRMD/TRM10-type" evidence="18">
    <location>
        <begin position="11"/>
        <end position="241"/>
    </location>
</feature>
<dbReference type="PANTHER" id="PTHR46417:SF1">
    <property type="entry name" value="TRNA (GUANINE-N(1)-)-METHYLTRANSFERASE"/>
    <property type="match status" value="1"/>
</dbReference>
<dbReference type="PIRSF" id="PIRSF000386">
    <property type="entry name" value="tRNA_mtase"/>
    <property type="match status" value="1"/>
</dbReference>
<evidence type="ECO:0000256" key="11">
    <source>
        <dbReference type="ARBA" id="ARBA00022694"/>
    </source>
</evidence>
<evidence type="ECO:0000256" key="3">
    <source>
        <dbReference type="ARBA" id="ARBA00007630"/>
    </source>
</evidence>
<feature type="binding site" evidence="15 16">
    <location>
        <begin position="149"/>
        <end position="154"/>
    </location>
    <ligand>
        <name>S-adenosyl-L-methionine</name>
        <dbReference type="ChEBI" id="CHEBI:59789"/>
    </ligand>
</feature>
<keyword evidence="7 15" id="KW-0963">Cytoplasm</keyword>
<proteinExistence type="inferred from homology"/>
<evidence type="ECO:0000259" key="18">
    <source>
        <dbReference type="Pfam" id="PF01746"/>
    </source>
</evidence>
<keyword evidence="11 15" id="KW-0819">tRNA processing</keyword>
<evidence type="ECO:0000256" key="14">
    <source>
        <dbReference type="ARBA" id="ARBA00047783"/>
    </source>
</evidence>
<accession>A0A6J4NRM0</accession>
<reference evidence="19" key="1">
    <citation type="submission" date="2020-02" db="EMBL/GenBank/DDBJ databases">
        <authorList>
            <person name="Meier V. D."/>
        </authorList>
    </citation>
    <scope>NUCLEOTIDE SEQUENCE</scope>
    <source>
        <strain evidence="19">AVDCRST_MAG74</strain>
    </source>
</reference>
<evidence type="ECO:0000256" key="12">
    <source>
        <dbReference type="ARBA" id="ARBA00029736"/>
    </source>
</evidence>
<dbReference type="NCBIfam" id="NF000648">
    <property type="entry name" value="PRK00026.1"/>
    <property type="match status" value="1"/>
</dbReference>
<evidence type="ECO:0000256" key="13">
    <source>
        <dbReference type="ARBA" id="ARBA00033392"/>
    </source>
</evidence>
<dbReference type="EMBL" id="CADCUR010000075">
    <property type="protein sequence ID" value="CAA9390394.1"/>
    <property type="molecule type" value="Genomic_DNA"/>
</dbReference>
<evidence type="ECO:0000256" key="15">
    <source>
        <dbReference type="HAMAP-Rule" id="MF_00605"/>
    </source>
</evidence>
<evidence type="ECO:0000256" key="4">
    <source>
        <dbReference type="ARBA" id="ARBA00011738"/>
    </source>
</evidence>
<gene>
    <name evidence="15" type="primary">trmD</name>
    <name evidence="19" type="ORF">AVDCRST_MAG74-1063</name>
</gene>
<dbReference type="SUPFAM" id="SSF75217">
    <property type="entry name" value="alpha/beta knot"/>
    <property type="match status" value="1"/>
</dbReference>
<dbReference type="GO" id="GO:0005829">
    <property type="term" value="C:cytosol"/>
    <property type="evidence" value="ECO:0007669"/>
    <property type="project" value="TreeGrafter"/>
</dbReference>
<dbReference type="InterPro" id="IPR029028">
    <property type="entry name" value="Alpha/beta_knot_MTases"/>
</dbReference>
<name>A0A6J4NRM0_9BACT</name>
<organism evidence="19">
    <name type="scientific">uncultured Pyrinomonadaceae bacterium</name>
    <dbReference type="NCBI Taxonomy" id="2283094"/>
    <lineage>
        <taxon>Bacteria</taxon>
        <taxon>Pseudomonadati</taxon>
        <taxon>Acidobacteriota</taxon>
        <taxon>Blastocatellia</taxon>
        <taxon>Blastocatellales</taxon>
        <taxon>Pyrinomonadaceae</taxon>
        <taxon>environmental samples</taxon>
    </lineage>
</organism>
<dbReference type="GO" id="GO:0052906">
    <property type="term" value="F:tRNA (guanine(37)-N1)-methyltransferase activity"/>
    <property type="evidence" value="ECO:0007669"/>
    <property type="project" value="UniProtKB-UniRule"/>
</dbReference>
<dbReference type="Pfam" id="PF01746">
    <property type="entry name" value="tRNA_m1G_MT"/>
    <property type="match status" value="1"/>
</dbReference>
<dbReference type="InterPro" id="IPR023148">
    <property type="entry name" value="tRNA_m1G_MeTrfase_C_sf"/>
</dbReference>
<dbReference type="InterPro" id="IPR002649">
    <property type="entry name" value="tRNA_m1G_MeTrfase_TrmD"/>
</dbReference>
<evidence type="ECO:0000256" key="1">
    <source>
        <dbReference type="ARBA" id="ARBA00002634"/>
    </source>
</evidence>
<comment type="similarity">
    <text evidence="3 15 17">Belongs to the RNA methyltransferase TrmD family.</text>
</comment>
<dbReference type="PANTHER" id="PTHR46417">
    <property type="entry name" value="TRNA (GUANINE-N(1)-)-METHYLTRANSFERASE"/>
    <property type="match status" value="1"/>
</dbReference>
<dbReference type="NCBIfam" id="TIGR00088">
    <property type="entry name" value="trmD"/>
    <property type="match status" value="1"/>
</dbReference>
<dbReference type="FunFam" id="1.10.1270.20:FF:000001">
    <property type="entry name" value="tRNA (guanine-N(1)-)-methyltransferase"/>
    <property type="match status" value="1"/>
</dbReference>
<comment type="subunit">
    <text evidence="4 15 17">Homodimer.</text>
</comment>